<feature type="compositionally biased region" description="Acidic residues" evidence="1">
    <location>
        <begin position="48"/>
        <end position="58"/>
    </location>
</feature>
<dbReference type="AlphaFoldDB" id="A0ABD3AU46"/>
<gene>
    <name evidence="2" type="ORF">ACH5RR_003067</name>
</gene>
<feature type="region of interest" description="Disordered" evidence="1">
    <location>
        <begin position="1"/>
        <end position="100"/>
    </location>
</feature>
<keyword evidence="3" id="KW-1185">Reference proteome</keyword>
<accession>A0ABD3AU46</accession>
<feature type="compositionally biased region" description="Acidic residues" evidence="1">
    <location>
        <begin position="71"/>
        <end position="81"/>
    </location>
</feature>
<evidence type="ECO:0000313" key="2">
    <source>
        <dbReference type="EMBL" id="KAL3534606.1"/>
    </source>
</evidence>
<feature type="compositionally biased region" description="Polar residues" evidence="1">
    <location>
        <begin position="1"/>
        <end position="21"/>
    </location>
</feature>
<protein>
    <submittedName>
        <fullName evidence="2">Uncharacterized protein</fullName>
    </submittedName>
</protein>
<dbReference type="EMBL" id="JBJUIK010000002">
    <property type="protein sequence ID" value="KAL3534606.1"/>
    <property type="molecule type" value="Genomic_DNA"/>
</dbReference>
<reference evidence="2 3" key="1">
    <citation type="submission" date="2024-11" db="EMBL/GenBank/DDBJ databases">
        <title>A near-complete genome assembly of Cinchona calisaya.</title>
        <authorList>
            <person name="Lian D.C."/>
            <person name="Zhao X.W."/>
            <person name="Wei L."/>
        </authorList>
    </citation>
    <scope>NUCLEOTIDE SEQUENCE [LARGE SCALE GENOMIC DNA]</scope>
    <source>
        <tissue evidence="2">Nenye</tissue>
    </source>
</reference>
<feature type="compositionally biased region" description="Basic residues" evidence="1">
    <location>
        <begin position="85"/>
        <end position="100"/>
    </location>
</feature>
<comment type="caution">
    <text evidence="2">The sequence shown here is derived from an EMBL/GenBank/DDBJ whole genome shotgun (WGS) entry which is preliminary data.</text>
</comment>
<evidence type="ECO:0000256" key="1">
    <source>
        <dbReference type="SAM" id="MobiDB-lite"/>
    </source>
</evidence>
<dbReference type="Proteomes" id="UP001630127">
    <property type="component" value="Unassembled WGS sequence"/>
</dbReference>
<sequence length="100" mass="11187">MSASAQVQFANIQSQYPLDSSTDNDDNAEDGNVCENDEEDANNQGAANEDEGDDENVDDTFNFIMQRRTEEDEDSEATDDDAPSKCRKIEKRSKKKNDSN</sequence>
<organism evidence="2 3">
    <name type="scientific">Cinchona calisaya</name>
    <dbReference type="NCBI Taxonomy" id="153742"/>
    <lineage>
        <taxon>Eukaryota</taxon>
        <taxon>Viridiplantae</taxon>
        <taxon>Streptophyta</taxon>
        <taxon>Embryophyta</taxon>
        <taxon>Tracheophyta</taxon>
        <taxon>Spermatophyta</taxon>
        <taxon>Magnoliopsida</taxon>
        <taxon>eudicotyledons</taxon>
        <taxon>Gunneridae</taxon>
        <taxon>Pentapetalae</taxon>
        <taxon>asterids</taxon>
        <taxon>lamiids</taxon>
        <taxon>Gentianales</taxon>
        <taxon>Rubiaceae</taxon>
        <taxon>Cinchonoideae</taxon>
        <taxon>Cinchoneae</taxon>
        <taxon>Cinchona</taxon>
    </lineage>
</organism>
<evidence type="ECO:0000313" key="3">
    <source>
        <dbReference type="Proteomes" id="UP001630127"/>
    </source>
</evidence>
<name>A0ABD3AU46_9GENT</name>
<proteinExistence type="predicted"/>